<name>A0A2S8FKE8_9BACT</name>
<comment type="caution">
    <text evidence="1">The sequence shown here is derived from an EMBL/GenBank/DDBJ whole genome shotgun (WGS) entry which is preliminary data.</text>
</comment>
<protein>
    <submittedName>
        <fullName evidence="1">Uncharacterized protein</fullName>
    </submittedName>
</protein>
<dbReference type="Proteomes" id="UP000238322">
    <property type="component" value="Unassembled WGS sequence"/>
</dbReference>
<dbReference type="EMBL" id="PUHY01000012">
    <property type="protein sequence ID" value="PQO32636.1"/>
    <property type="molecule type" value="Genomic_DNA"/>
</dbReference>
<evidence type="ECO:0000313" key="2">
    <source>
        <dbReference type="Proteomes" id="UP000238322"/>
    </source>
</evidence>
<proteinExistence type="predicted"/>
<dbReference type="RefSeq" id="WP_105331647.1">
    <property type="nucleotide sequence ID" value="NZ_PUHY01000012.1"/>
</dbReference>
<evidence type="ECO:0000313" key="1">
    <source>
        <dbReference type="EMBL" id="PQO32636.1"/>
    </source>
</evidence>
<accession>A0A2S8FKE8</accession>
<reference evidence="1 2" key="1">
    <citation type="submission" date="2018-02" db="EMBL/GenBank/DDBJ databases">
        <title>Comparative genomes isolates from brazilian mangrove.</title>
        <authorList>
            <person name="Araujo J.E."/>
            <person name="Taketani R.G."/>
            <person name="Silva M.C.P."/>
            <person name="Loureco M.V."/>
            <person name="Andreote F.D."/>
        </authorList>
    </citation>
    <scope>NUCLEOTIDE SEQUENCE [LARGE SCALE GENOMIC DNA]</scope>
    <source>
        <strain evidence="1 2">Hex-1 MGV</strain>
    </source>
</reference>
<sequence length="109" mass="12611">MRRRILKWIAGSLAVGSLSAFGHGWLSPRSSMAVDTANLQQTLEKGLYVRLPAQYEFIAAVIYLVEQDKLPLKLVYSTFKWSQQYSKGRRYYYFELGMRKRAEQIGVTI</sequence>
<dbReference type="AlphaFoldDB" id="A0A2S8FKE8"/>
<gene>
    <name evidence="1" type="ORF">C5Y83_20745</name>
</gene>
<dbReference type="OrthoDB" id="283313at2"/>
<organism evidence="1 2">
    <name type="scientific">Blastopirellula marina</name>
    <dbReference type="NCBI Taxonomy" id="124"/>
    <lineage>
        <taxon>Bacteria</taxon>
        <taxon>Pseudomonadati</taxon>
        <taxon>Planctomycetota</taxon>
        <taxon>Planctomycetia</taxon>
        <taxon>Pirellulales</taxon>
        <taxon>Pirellulaceae</taxon>
        <taxon>Blastopirellula</taxon>
    </lineage>
</organism>